<feature type="transmembrane region" description="Helical" evidence="1">
    <location>
        <begin position="253"/>
        <end position="274"/>
    </location>
</feature>
<feature type="transmembrane region" description="Helical" evidence="1">
    <location>
        <begin position="223"/>
        <end position="247"/>
    </location>
</feature>
<evidence type="ECO:0000256" key="1">
    <source>
        <dbReference type="SAM" id="Phobius"/>
    </source>
</evidence>
<feature type="transmembrane region" description="Helical" evidence="1">
    <location>
        <begin position="159"/>
        <end position="176"/>
    </location>
</feature>
<organism evidence="2">
    <name type="scientific">Cyclophora tenuis</name>
    <name type="common">Marine diatom</name>
    <dbReference type="NCBI Taxonomy" id="216820"/>
    <lineage>
        <taxon>Eukaryota</taxon>
        <taxon>Sar</taxon>
        <taxon>Stramenopiles</taxon>
        <taxon>Ochrophyta</taxon>
        <taxon>Bacillariophyta</taxon>
        <taxon>Fragilariophyceae</taxon>
        <taxon>Fragilariophycidae</taxon>
        <taxon>Cyclophorales</taxon>
        <taxon>Cyclophoraceae</taxon>
        <taxon>Cyclophora</taxon>
    </lineage>
</organism>
<keyword evidence="1" id="KW-0472">Membrane</keyword>
<sequence>MLEERARAMTEDSMQSQSYRLLMDEDEENIMDLEPVTNRPIAESIFLHDKYTSAVNDDDDDDEDLTPFLFSSEPTQLNGLNFLNVVTYIAHLVASIGIGVWGLGGILDSRVKIILAHETLVTPAKWAYWIWVPILASETVFAVAQLLPEYRARPIVQDGTGFFFFYTCLLQIIWTLCFSFELFVPSFIAVVLETATLASLLASQGLSLSRGRRSKKEYWLFRFPFYLHFGWIVVMAVAHLALLVRYLSSMVPAQLATDMVALGLLLPVASYYLIRRDKPSFVIPCVILWAYIGIAWRLNNPTDTVINLYGLEVVRAFNVACYVFAAIVCCILFPRVAAWACQEFFTIQVHELGDYTLLGEPLNPP</sequence>
<accession>A0A7S1GLA6</accession>
<dbReference type="PANTHER" id="PTHR33802:SF2">
    <property type="entry name" value="EF-HAND DOMAIN-CONTAINING PROTEIN"/>
    <property type="match status" value="1"/>
</dbReference>
<feature type="transmembrane region" description="Helical" evidence="1">
    <location>
        <begin position="126"/>
        <end position="147"/>
    </location>
</feature>
<evidence type="ECO:0000313" key="2">
    <source>
        <dbReference type="EMBL" id="CAD8939718.1"/>
    </source>
</evidence>
<protein>
    <submittedName>
        <fullName evidence="2">Uncharacterized protein</fullName>
    </submittedName>
</protein>
<dbReference type="PANTHER" id="PTHR33802">
    <property type="entry name" value="SI:CH211-161H7.5-RELATED"/>
    <property type="match status" value="1"/>
</dbReference>
<feature type="transmembrane region" description="Helical" evidence="1">
    <location>
        <begin position="182"/>
        <end position="202"/>
    </location>
</feature>
<dbReference type="AlphaFoldDB" id="A0A7S1GLA6"/>
<feature type="transmembrane region" description="Helical" evidence="1">
    <location>
        <begin position="313"/>
        <end position="333"/>
    </location>
</feature>
<keyword evidence="1" id="KW-1133">Transmembrane helix</keyword>
<reference evidence="2" key="1">
    <citation type="submission" date="2021-01" db="EMBL/GenBank/DDBJ databases">
        <authorList>
            <person name="Corre E."/>
            <person name="Pelletier E."/>
            <person name="Niang G."/>
            <person name="Scheremetjew M."/>
            <person name="Finn R."/>
            <person name="Kale V."/>
            <person name="Holt S."/>
            <person name="Cochrane G."/>
            <person name="Meng A."/>
            <person name="Brown T."/>
            <person name="Cohen L."/>
        </authorList>
    </citation>
    <scope>NUCLEOTIDE SEQUENCE</scope>
    <source>
        <strain evidence="2">ECT3854</strain>
    </source>
</reference>
<name>A0A7S1GLA6_CYCTE</name>
<dbReference type="EMBL" id="HBFW01016829">
    <property type="protein sequence ID" value="CAD8939718.1"/>
    <property type="molecule type" value="Transcribed_RNA"/>
</dbReference>
<proteinExistence type="predicted"/>
<feature type="transmembrane region" description="Helical" evidence="1">
    <location>
        <begin position="281"/>
        <end position="298"/>
    </location>
</feature>
<gene>
    <name evidence="2" type="ORF">CTEN0397_LOCUS10782</name>
</gene>
<feature type="transmembrane region" description="Helical" evidence="1">
    <location>
        <begin position="85"/>
        <end position="106"/>
    </location>
</feature>
<keyword evidence="1" id="KW-0812">Transmembrane</keyword>